<accession>A0AA39HIN5</accession>
<dbReference type="EMBL" id="JAUCMV010000004">
    <property type="protein sequence ID" value="KAK0405312.1"/>
    <property type="molecule type" value="Genomic_DNA"/>
</dbReference>
<reference evidence="2" key="1">
    <citation type="submission" date="2023-06" db="EMBL/GenBank/DDBJ databases">
        <title>Genomic analysis of the entomopathogenic nematode Steinernema hermaphroditum.</title>
        <authorList>
            <person name="Schwarz E.M."/>
            <person name="Heppert J.K."/>
            <person name="Baniya A."/>
            <person name="Schwartz H.T."/>
            <person name="Tan C.-H."/>
            <person name="Antoshechkin I."/>
            <person name="Sternberg P.W."/>
            <person name="Goodrich-Blair H."/>
            <person name="Dillman A.R."/>
        </authorList>
    </citation>
    <scope>NUCLEOTIDE SEQUENCE</scope>
    <source>
        <strain evidence="2">PS9179</strain>
        <tissue evidence="2">Whole animal</tissue>
    </source>
</reference>
<gene>
    <name evidence="2" type="ORF">QR680_017918</name>
</gene>
<evidence type="ECO:0000313" key="3">
    <source>
        <dbReference type="Proteomes" id="UP001175271"/>
    </source>
</evidence>
<organism evidence="2 3">
    <name type="scientific">Steinernema hermaphroditum</name>
    <dbReference type="NCBI Taxonomy" id="289476"/>
    <lineage>
        <taxon>Eukaryota</taxon>
        <taxon>Metazoa</taxon>
        <taxon>Ecdysozoa</taxon>
        <taxon>Nematoda</taxon>
        <taxon>Chromadorea</taxon>
        <taxon>Rhabditida</taxon>
        <taxon>Tylenchina</taxon>
        <taxon>Panagrolaimomorpha</taxon>
        <taxon>Strongyloidoidea</taxon>
        <taxon>Steinernematidae</taxon>
        <taxon>Steinernema</taxon>
    </lineage>
</organism>
<name>A0AA39HIN5_9BILA</name>
<protein>
    <submittedName>
        <fullName evidence="2">Uncharacterized protein</fullName>
    </submittedName>
</protein>
<sequence>MITVVTTTIPSSTTAAHSPTVSSVLPNSHSTTIELLTSTDPVDPTIMSSKSLSSSSTTTIYPASSISASTTEKLTVTTPKSITTENHVKTSEAASPPTSHFSCHEYVADFHQDCILRRLFFHTSMVYGSQSHTDRLGLSFHSSSEYIYCSYGRNKNHHNCKRCRSYDDRFHNPANSDRLFFSNLLVYGLHRSQTDGSCHSCKFENDDIQDDHLARTYTH</sequence>
<dbReference type="AlphaFoldDB" id="A0AA39HIN5"/>
<comment type="caution">
    <text evidence="2">The sequence shown here is derived from an EMBL/GenBank/DDBJ whole genome shotgun (WGS) entry which is preliminary data.</text>
</comment>
<evidence type="ECO:0000313" key="2">
    <source>
        <dbReference type="EMBL" id="KAK0405312.1"/>
    </source>
</evidence>
<evidence type="ECO:0000256" key="1">
    <source>
        <dbReference type="SAM" id="MobiDB-lite"/>
    </source>
</evidence>
<dbReference type="Proteomes" id="UP001175271">
    <property type="component" value="Unassembled WGS sequence"/>
</dbReference>
<feature type="region of interest" description="Disordered" evidence="1">
    <location>
        <begin position="1"/>
        <end position="24"/>
    </location>
</feature>
<proteinExistence type="predicted"/>
<keyword evidence="3" id="KW-1185">Reference proteome</keyword>